<dbReference type="EMBL" id="SDPP02000002">
    <property type="protein sequence ID" value="KAA1378239.1"/>
    <property type="molecule type" value="Genomic_DNA"/>
</dbReference>
<dbReference type="RefSeq" id="WP_129183060.1">
    <property type="nucleotide sequence ID" value="NZ_JAGIOG010000001.1"/>
</dbReference>
<accession>A0A641AM83</accession>
<feature type="compositionally biased region" description="Basic and acidic residues" evidence="1">
    <location>
        <begin position="82"/>
        <end position="92"/>
    </location>
</feature>
<reference evidence="2" key="1">
    <citation type="submission" date="2019-09" db="EMBL/GenBank/DDBJ databases">
        <authorList>
            <person name="Li J."/>
        </authorList>
    </citation>
    <scope>NUCLEOTIDE SEQUENCE [LARGE SCALE GENOMIC DNA]</scope>
    <source>
        <strain evidence="2">NRBC 14897</strain>
    </source>
</reference>
<comment type="caution">
    <text evidence="2">The sequence shown here is derived from an EMBL/GenBank/DDBJ whole genome shotgun (WGS) entry which is preliminary data.</text>
</comment>
<dbReference type="OrthoDB" id="3731485at2"/>
<evidence type="ECO:0000313" key="2">
    <source>
        <dbReference type="EMBL" id="KAA1378239.1"/>
    </source>
</evidence>
<evidence type="ECO:0000256" key="1">
    <source>
        <dbReference type="SAM" id="MobiDB-lite"/>
    </source>
</evidence>
<proteinExistence type="predicted"/>
<gene>
    <name evidence="2" type="ORF">ESP62_007635</name>
</gene>
<keyword evidence="3" id="KW-1185">Reference proteome</keyword>
<evidence type="ECO:0000313" key="3">
    <source>
        <dbReference type="Proteomes" id="UP001515100"/>
    </source>
</evidence>
<dbReference type="Proteomes" id="UP001515100">
    <property type="component" value="Unassembled WGS sequence"/>
</dbReference>
<organism evidence="2 3">
    <name type="scientific">Aeromicrobium fastidiosum</name>
    <dbReference type="NCBI Taxonomy" id="52699"/>
    <lineage>
        <taxon>Bacteria</taxon>
        <taxon>Bacillati</taxon>
        <taxon>Actinomycetota</taxon>
        <taxon>Actinomycetes</taxon>
        <taxon>Propionibacteriales</taxon>
        <taxon>Nocardioidaceae</taxon>
        <taxon>Aeromicrobium</taxon>
    </lineage>
</organism>
<dbReference type="AlphaFoldDB" id="A0A641AM83"/>
<protein>
    <submittedName>
        <fullName evidence="2">Uncharacterized protein</fullName>
    </submittedName>
</protein>
<feature type="region of interest" description="Disordered" evidence="1">
    <location>
        <begin position="65"/>
        <end position="92"/>
    </location>
</feature>
<sequence>MTTIHFDERDDADELIGALEAEGYVTTLTREAFAGEEDWDDRAWVLLVEPFDDRVVEMVDVYGGWTLGDDRPASEPPPLPDGPKRLKNSRDL</sequence>
<name>A0A641AM83_9ACTN</name>